<keyword evidence="6 8" id="KW-1133">Transmembrane helix</keyword>
<dbReference type="InterPro" id="IPR017871">
    <property type="entry name" value="ABC_transporter-like_CS"/>
</dbReference>
<keyword evidence="3 8" id="KW-0812">Transmembrane</keyword>
<gene>
    <name evidence="11" type="ORF">SMACR_04945</name>
</gene>
<evidence type="ECO:0000313" key="12">
    <source>
        <dbReference type="Proteomes" id="UP000433876"/>
    </source>
</evidence>
<protein>
    <submittedName>
        <fullName evidence="11">Uncharacterized protein</fullName>
    </submittedName>
</protein>
<feature type="transmembrane region" description="Helical" evidence="8">
    <location>
        <begin position="584"/>
        <end position="605"/>
    </location>
</feature>
<dbReference type="PANTHER" id="PTHR24223:SF345">
    <property type="entry name" value="ABC MULTIDRUG TRANSPORTER (EUROFUNG)"/>
    <property type="match status" value="1"/>
</dbReference>
<dbReference type="Pfam" id="PF00005">
    <property type="entry name" value="ABC_tran"/>
    <property type="match status" value="1"/>
</dbReference>
<keyword evidence="2" id="KW-0813">Transport</keyword>
<evidence type="ECO:0000259" key="9">
    <source>
        <dbReference type="PROSITE" id="PS50893"/>
    </source>
</evidence>
<feature type="domain" description="ABC transporter" evidence="9">
    <location>
        <begin position="152"/>
        <end position="393"/>
    </location>
</feature>
<dbReference type="Proteomes" id="UP000433876">
    <property type="component" value="Unassembled WGS sequence"/>
</dbReference>
<feature type="domain" description="ABC transmembrane type-1" evidence="10">
    <location>
        <begin position="352"/>
        <end position="610"/>
    </location>
</feature>
<dbReference type="PROSITE" id="PS50929">
    <property type="entry name" value="ABC_TM1F"/>
    <property type="match status" value="1"/>
</dbReference>
<comment type="caution">
    <text evidence="11">The sequence shown here is derived from an EMBL/GenBank/DDBJ whole genome shotgun (WGS) entry which is preliminary data.</text>
</comment>
<dbReference type="PANTHER" id="PTHR24223">
    <property type="entry name" value="ATP-BINDING CASSETTE SUB-FAMILY C"/>
    <property type="match status" value="1"/>
</dbReference>
<evidence type="ECO:0000256" key="2">
    <source>
        <dbReference type="ARBA" id="ARBA00022448"/>
    </source>
</evidence>
<name>A0A8S9A349_SORMA</name>
<dbReference type="GO" id="GO:0016020">
    <property type="term" value="C:membrane"/>
    <property type="evidence" value="ECO:0007669"/>
    <property type="project" value="UniProtKB-SubCell"/>
</dbReference>
<dbReference type="InterPro" id="IPR011527">
    <property type="entry name" value="ABC1_TM_dom"/>
</dbReference>
<feature type="transmembrane region" description="Helical" evidence="8">
    <location>
        <begin position="392"/>
        <end position="417"/>
    </location>
</feature>
<dbReference type="GO" id="GO:0016887">
    <property type="term" value="F:ATP hydrolysis activity"/>
    <property type="evidence" value="ECO:0007669"/>
    <property type="project" value="InterPro"/>
</dbReference>
<dbReference type="SMART" id="SM00382">
    <property type="entry name" value="AAA"/>
    <property type="match status" value="1"/>
</dbReference>
<dbReference type="PROSITE" id="PS00211">
    <property type="entry name" value="ABC_TRANSPORTER_1"/>
    <property type="match status" value="1"/>
</dbReference>
<dbReference type="SUPFAM" id="SSF90123">
    <property type="entry name" value="ABC transporter transmembrane region"/>
    <property type="match status" value="1"/>
</dbReference>
<dbReference type="InterPro" id="IPR050173">
    <property type="entry name" value="ABC_transporter_C-like"/>
</dbReference>
<evidence type="ECO:0000256" key="3">
    <source>
        <dbReference type="ARBA" id="ARBA00022692"/>
    </source>
</evidence>
<keyword evidence="4" id="KW-0547">Nucleotide-binding</keyword>
<dbReference type="InterPro" id="IPR003439">
    <property type="entry name" value="ABC_transporter-like_ATP-bd"/>
</dbReference>
<feature type="transmembrane region" description="Helical" evidence="8">
    <location>
        <begin position="350"/>
        <end position="372"/>
    </location>
</feature>
<dbReference type="SUPFAM" id="SSF52540">
    <property type="entry name" value="P-loop containing nucleoside triphosphate hydrolases"/>
    <property type="match status" value="2"/>
</dbReference>
<dbReference type="InterPro" id="IPR027417">
    <property type="entry name" value="P-loop_NTPase"/>
</dbReference>
<reference evidence="11 12" key="1">
    <citation type="submission" date="2017-07" db="EMBL/GenBank/DDBJ databases">
        <title>Genome sequence of the Sordaria macrospora wild type strain R19027.</title>
        <authorList>
            <person name="Nowrousian M."/>
            <person name="Teichert I."/>
            <person name="Kueck U."/>
        </authorList>
    </citation>
    <scope>NUCLEOTIDE SEQUENCE [LARGE SCALE GENOMIC DNA]</scope>
    <source>
        <strain evidence="11 12">R19027</strain>
        <tissue evidence="11">Mycelium</tissue>
    </source>
</reference>
<dbReference type="InterPro" id="IPR036640">
    <property type="entry name" value="ABC1_TM_sf"/>
</dbReference>
<dbReference type="EMBL" id="NMPR01000005">
    <property type="protein sequence ID" value="KAA8636288.1"/>
    <property type="molecule type" value="Genomic_DNA"/>
</dbReference>
<dbReference type="OMA" id="WISTNST"/>
<dbReference type="PROSITE" id="PS50893">
    <property type="entry name" value="ABC_TRANSPORTER_2"/>
    <property type="match status" value="1"/>
</dbReference>
<keyword evidence="7 8" id="KW-0472">Membrane</keyword>
<dbReference type="GO" id="GO:0005524">
    <property type="term" value="F:ATP binding"/>
    <property type="evidence" value="ECO:0007669"/>
    <property type="project" value="UniProtKB-KW"/>
</dbReference>
<organism evidence="11 12">
    <name type="scientific">Sordaria macrospora</name>
    <dbReference type="NCBI Taxonomy" id="5147"/>
    <lineage>
        <taxon>Eukaryota</taxon>
        <taxon>Fungi</taxon>
        <taxon>Dikarya</taxon>
        <taxon>Ascomycota</taxon>
        <taxon>Pezizomycotina</taxon>
        <taxon>Sordariomycetes</taxon>
        <taxon>Sordariomycetidae</taxon>
        <taxon>Sordariales</taxon>
        <taxon>Sordariaceae</taxon>
        <taxon>Sordaria</taxon>
    </lineage>
</organism>
<accession>A0A8S9A349</accession>
<dbReference type="VEuPathDB" id="FungiDB:SMAC_04945"/>
<dbReference type="AlphaFoldDB" id="A0A8S9A349"/>
<dbReference type="Gene3D" id="1.20.1560.10">
    <property type="entry name" value="ABC transporter type 1, transmembrane domain"/>
    <property type="match status" value="1"/>
</dbReference>
<feature type="transmembrane region" description="Helical" evidence="8">
    <location>
        <begin position="555"/>
        <end position="578"/>
    </location>
</feature>
<dbReference type="InterPro" id="IPR044726">
    <property type="entry name" value="ABCC_6TM_D2"/>
</dbReference>
<evidence type="ECO:0000256" key="4">
    <source>
        <dbReference type="ARBA" id="ARBA00022741"/>
    </source>
</evidence>
<feature type="transmembrane region" description="Helical" evidence="8">
    <location>
        <begin position="468"/>
        <end position="486"/>
    </location>
</feature>
<feature type="transmembrane region" description="Helical" evidence="8">
    <location>
        <begin position="60"/>
        <end position="81"/>
    </location>
</feature>
<evidence type="ECO:0000256" key="1">
    <source>
        <dbReference type="ARBA" id="ARBA00004141"/>
    </source>
</evidence>
<keyword evidence="5" id="KW-0067">ATP-binding</keyword>
<feature type="transmembrane region" description="Helical" evidence="8">
    <location>
        <begin position="438"/>
        <end position="456"/>
    </location>
</feature>
<evidence type="ECO:0000256" key="5">
    <source>
        <dbReference type="ARBA" id="ARBA00022840"/>
    </source>
</evidence>
<dbReference type="CDD" id="cd18580">
    <property type="entry name" value="ABC_6TM_ABCC_D2"/>
    <property type="match status" value="1"/>
</dbReference>
<evidence type="ECO:0000259" key="10">
    <source>
        <dbReference type="PROSITE" id="PS50929"/>
    </source>
</evidence>
<evidence type="ECO:0000256" key="6">
    <source>
        <dbReference type="ARBA" id="ARBA00022989"/>
    </source>
</evidence>
<evidence type="ECO:0000256" key="7">
    <source>
        <dbReference type="ARBA" id="ARBA00023136"/>
    </source>
</evidence>
<dbReference type="InterPro" id="IPR003593">
    <property type="entry name" value="AAA+_ATPase"/>
</dbReference>
<dbReference type="GO" id="GO:0140359">
    <property type="term" value="F:ABC-type transporter activity"/>
    <property type="evidence" value="ECO:0007669"/>
    <property type="project" value="InterPro"/>
</dbReference>
<dbReference type="Pfam" id="PF00664">
    <property type="entry name" value="ABC_membrane"/>
    <property type="match status" value="1"/>
</dbReference>
<comment type="subcellular location">
    <subcellularLocation>
        <location evidence="1">Membrane</location>
        <topology evidence="1">Multi-pass membrane protein</topology>
    </subcellularLocation>
</comment>
<proteinExistence type="predicted"/>
<evidence type="ECO:0000256" key="8">
    <source>
        <dbReference type="SAM" id="Phobius"/>
    </source>
</evidence>
<evidence type="ECO:0000313" key="11">
    <source>
        <dbReference type="EMBL" id="KAA8636288.1"/>
    </source>
</evidence>
<dbReference type="Gene3D" id="3.40.50.300">
    <property type="entry name" value="P-loop containing nucleotide triphosphate hydrolases"/>
    <property type="match status" value="2"/>
</dbReference>
<sequence>MVLLNERLPSVDHKLKSGTLRASILRTLSRFISISVGTAEMSSRSLSKSHCSTTLRHPNALSMFAPVITIVLFTIIAMANGTALDIKTAFPTIAVLALVTHSANMVMTIVPQAIAACASFDKIEDYIKSQKAPAISHSPRPAQLAEGSEVSIQGLTVQWTPEGSPTLKDINLELLRGQVVACLGPVGAGKSTLARAILGKVPLIKGTIRHRTESIAYCAQVPWLPNRTIRQVICGSMVKYNVGNEWYRAVIRSCCLDQDLAVLPDGDQTVAGADGMNLSGGQRQRVALARAVFHRCNMVVLDDPFSALDGKTGDQVAQNLLGPKGVFRQLNAAVFWITSSRYYFFNAGPLNILLMVTCTASYSFFITFPQYWVKWWMQNDELNTASKRGTVFYALGYALLYLMAWISTNSTMLSTVFRIAPTSGLALHRTLLRTIMHAPLLYFSTADTGVLLNYFSQDIQLVDKTLESAPIMAVTLPICAVIVYGIQKVYLCTSRQLRLLELESRAAVNSSLLETVQGIETIRAFSWQTESVLENVHVVDLSQRAFYILLCLQRWLNVVLDLLIAGVAISTIFLAVSLKGTVTGGQVGVALSVIIAANATLLSLVQSWTNSEISLGAISRLKSVEKDTPEELASISLPGSIDRPFTGWPSPYPYHNNPKLIRFEGISASNTSNGPLVFQDFNLEVAAGHPRYSPLPPPALSTGHLQLLSLARAIIKARRMRVAAQAASDQEYGDRRDMTGGPDPISYCSSAPGFRHPNIVQPIILLDEITASLDEKTERKVLEVIRKEWVENKYIVLMVMHRLEAVRKTLLRGNGRVGDLVVNMEGGKVVGIEKVGDEQR</sequence>